<accession>A0A1X7UAT9</accession>
<feature type="domain" description="DED" evidence="3">
    <location>
        <begin position="29"/>
        <end position="110"/>
    </location>
</feature>
<name>A0A1X7UAT9_AMPQE</name>
<feature type="compositionally biased region" description="Basic and acidic residues" evidence="2">
    <location>
        <begin position="253"/>
        <end position="271"/>
    </location>
</feature>
<reference evidence="5" key="1">
    <citation type="journal article" date="2010" name="Nature">
        <title>The Amphimedon queenslandica genome and the evolution of animal complexity.</title>
        <authorList>
            <person name="Srivastava M."/>
            <person name="Simakov O."/>
            <person name="Chapman J."/>
            <person name="Fahey B."/>
            <person name="Gauthier M.E."/>
            <person name="Mitros T."/>
            <person name="Richards G.S."/>
            <person name="Conaco C."/>
            <person name="Dacre M."/>
            <person name="Hellsten U."/>
            <person name="Larroux C."/>
            <person name="Putnam N.H."/>
            <person name="Stanke M."/>
            <person name="Adamska M."/>
            <person name="Darling A."/>
            <person name="Degnan S.M."/>
            <person name="Oakley T.H."/>
            <person name="Plachetzki D.C."/>
            <person name="Zhai Y."/>
            <person name="Adamski M."/>
            <person name="Calcino A."/>
            <person name="Cummins S.F."/>
            <person name="Goodstein D.M."/>
            <person name="Harris C."/>
            <person name="Jackson D.J."/>
            <person name="Leys S.P."/>
            <person name="Shu S."/>
            <person name="Woodcroft B.J."/>
            <person name="Vervoort M."/>
            <person name="Kosik K.S."/>
            <person name="Manning G."/>
            <person name="Degnan B.M."/>
            <person name="Rokhsar D.S."/>
        </authorList>
    </citation>
    <scope>NUCLEOTIDE SEQUENCE [LARGE SCALE GENOMIC DNA]</scope>
</reference>
<dbReference type="STRING" id="400682.A0A1X7UAT9"/>
<evidence type="ECO:0000259" key="3">
    <source>
        <dbReference type="PROSITE" id="PS50168"/>
    </source>
</evidence>
<sequence>MATHHQSEQGDEMYWPTTPRSKDAELYKDYKKLLAGIAEEMQKADVIALAYMFDLPKWYSEVGATKETSYAARVLSFIEGRNIISPDSLGPLATSLEEIGRMDLKRKIDAFENRHRNRVMKKPTEETCANISDKIDEEEEDYEQFGRVDARRSYNQRRRNVVRSSSDRYPSSMWLSAPYKTTSITGTIPVTQQYTTGGSYMPNRPIIHSPPSFSSPPPQSDLDSMEVHVSMESDMHQVNDPRQKYIQPQSASRKNEHRIWGSMPPKDRDNRSERTLFKLEQFDSVPQPSPSQHLDPDARSIHLSIRTTTMTAKALKKQIEFLRERLGGSYPYLDKQLQQADNCTKETLDVLKLLARETRNQSREEEEEEDVLLYKGTTHQRNPAQRHKRYYSEGFHEGAPPVAFQRCNTQPEGTGYKISLSIDESDLDDEIQSPTGVSDELPEDIVSVEAVISPEFVSSKSRKVSAPVRSPPPPLVTSSARLSVKAESIGNINKTDGASTHSGRAKGKQKISVQPSKSMSSLDEASPAKQSTGKKKMWPLKIFRSQKNL</sequence>
<protein>
    <recommendedName>
        <fullName evidence="3">DED domain-containing protein</fullName>
    </recommendedName>
</protein>
<feature type="compositionally biased region" description="Polar residues" evidence="2">
    <location>
        <begin position="490"/>
        <end position="502"/>
    </location>
</feature>
<gene>
    <name evidence="4" type="primary">109584098</name>
</gene>
<dbReference type="InParanoid" id="A0A1X7UAT9"/>
<keyword evidence="1" id="KW-0175">Coiled coil</keyword>
<reference evidence="4" key="2">
    <citation type="submission" date="2017-05" db="UniProtKB">
        <authorList>
            <consortium name="EnsemblMetazoa"/>
        </authorList>
    </citation>
    <scope>IDENTIFICATION</scope>
</reference>
<dbReference type="PROSITE" id="PS50168">
    <property type="entry name" value="DED"/>
    <property type="match status" value="1"/>
</dbReference>
<feature type="coiled-coil region" evidence="1">
    <location>
        <begin position="305"/>
        <end position="368"/>
    </location>
</feature>
<feature type="compositionally biased region" description="Polar residues" evidence="2">
    <location>
        <begin position="511"/>
        <end position="531"/>
    </location>
</feature>
<organism evidence="4">
    <name type="scientific">Amphimedon queenslandica</name>
    <name type="common">Sponge</name>
    <dbReference type="NCBI Taxonomy" id="400682"/>
    <lineage>
        <taxon>Eukaryota</taxon>
        <taxon>Metazoa</taxon>
        <taxon>Porifera</taxon>
        <taxon>Demospongiae</taxon>
        <taxon>Heteroscleromorpha</taxon>
        <taxon>Haplosclerida</taxon>
        <taxon>Niphatidae</taxon>
        <taxon>Amphimedon</taxon>
    </lineage>
</organism>
<dbReference type="GO" id="GO:0042981">
    <property type="term" value="P:regulation of apoptotic process"/>
    <property type="evidence" value="ECO:0007669"/>
    <property type="project" value="InterPro"/>
</dbReference>
<dbReference type="EnsemblMetazoa" id="Aqu2.1.24880_001">
    <property type="protein sequence ID" value="Aqu2.1.24880_001"/>
    <property type="gene ID" value="Aqu2.1.24880"/>
</dbReference>
<feature type="region of interest" description="Disordered" evidence="2">
    <location>
        <begin position="459"/>
        <end position="549"/>
    </location>
</feature>
<dbReference type="InterPro" id="IPR001875">
    <property type="entry name" value="DED_dom"/>
</dbReference>
<dbReference type="EnsemblMetazoa" id="XM_019999688.1">
    <property type="protein sequence ID" value="XP_019855247.1"/>
    <property type="gene ID" value="LOC109584098"/>
</dbReference>
<evidence type="ECO:0000313" key="4">
    <source>
        <dbReference type="EnsemblMetazoa" id="Aqu2.1.24880_001"/>
    </source>
</evidence>
<feature type="region of interest" description="Disordered" evidence="2">
    <location>
        <begin position="246"/>
        <end position="271"/>
    </location>
</feature>
<evidence type="ECO:0000256" key="1">
    <source>
        <dbReference type="SAM" id="Coils"/>
    </source>
</evidence>
<feature type="region of interest" description="Disordered" evidence="2">
    <location>
        <begin position="421"/>
        <end position="442"/>
    </location>
</feature>
<proteinExistence type="predicted"/>
<dbReference type="AlphaFoldDB" id="A0A1X7UAT9"/>
<dbReference type="Proteomes" id="UP000007879">
    <property type="component" value="Unassembled WGS sequence"/>
</dbReference>
<evidence type="ECO:0000313" key="5">
    <source>
        <dbReference type="Proteomes" id="UP000007879"/>
    </source>
</evidence>
<dbReference type="KEGG" id="aqu:109584098"/>
<dbReference type="Gene3D" id="1.10.533.10">
    <property type="entry name" value="Death Domain, Fas"/>
    <property type="match status" value="1"/>
</dbReference>
<dbReference type="InterPro" id="IPR011029">
    <property type="entry name" value="DEATH-like_dom_sf"/>
</dbReference>
<keyword evidence="5" id="KW-1185">Reference proteome</keyword>
<dbReference type="OrthoDB" id="8816507at2759"/>
<evidence type="ECO:0000256" key="2">
    <source>
        <dbReference type="SAM" id="MobiDB-lite"/>
    </source>
</evidence>
<dbReference type="SUPFAM" id="SSF47986">
    <property type="entry name" value="DEATH domain"/>
    <property type="match status" value="1"/>
</dbReference>